<organism evidence="4 5">
    <name type="scientific">Fibrobacter succinogenes (strain ATCC 19169 / S85)</name>
    <dbReference type="NCBI Taxonomy" id="59374"/>
    <lineage>
        <taxon>Bacteria</taxon>
        <taxon>Pseudomonadati</taxon>
        <taxon>Fibrobacterota</taxon>
        <taxon>Fibrobacteria</taxon>
        <taxon>Fibrobacterales</taxon>
        <taxon>Fibrobacteraceae</taxon>
        <taxon>Fibrobacter</taxon>
    </lineage>
</organism>
<protein>
    <submittedName>
        <fullName evidence="4">Putative lipoprotein</fullName>
    </submittedName>
</protein>
<evidence type="ECO:0000259" key="2">
    <source>
        <dbReference type="PROSITE" id="PS50020"/>
    </source>
</evidence>
<evidence type="ECO:0000313" key="6">
    <source>
        <dbReference type="Proteomes" id="UP000001497"/>
    </source>
</evidence>
<feature type="region of interest" description="Disordered" evidence="1">
    <location>
        <begin position="35"/>
        <end position="62"/>
    </location>
</feature>
<dbReference type="Proteomes" id="UP000000517">
    <property type="component" value="Chromosome"/>
</dbReference>
<reference evidence="4" key="3">
    <citation type="submission" date="2010-08" db="EMBL/GenBank/DDBJ databases">
        <authorList>
            <person name="Durkin A.S."/>
            <person name="Nelson K.E."/>
            <person name="Morrison M."/>
            <person name="Forsberg C.W."/>
            <person name="Wilson D.B."/>
            <person name="Russell J.B."/>
            <person name="Cann I.K.O."/>
            <person name="Mackie R.I."/>
            <person name="White B.A."/>
        </authorList>
    </citation>
    <scope>NUCLEOTIDE SEQUENCE</scope>
    <source>
        <strain evidence="4">S85</strain>
    </source>
</reference>
<gene>
    <name evidence="3" type="ordered locus">Fisuc_1965</name>
    <name evidence="4" type="ordered locus">FSU_2487</name>
</gene>
<dbReference type="Proteomes" id="UP000001497">
    <property type="component" value="Chromosome"/>
</dbReference>
<dbReference type="PROSITE" id="PS50020">
    <property type="entry name" value="WW_DOMAIN_2"/>
    <property type="match status" value="1"/>
</dbReference>
<dbReference type="HOGENOM" id="CLU_851927_0_0_0"/>
<dbReference type="PROSITE" id="PS51257">
    <property type="entry name" value="PROKAR_LIPOPROTEIN"/>
    <property type="match status" value="1"/>
</dbReference>
<dbReference type="SUPFAM" id="SSF49899">
    <property type="entry name" value="Concanavalin A-like lectins/glucanases"/>
    <property type="match status" value="1"/>
</dbReference>
<dbReference type="Gene3D" id="2.60.120.200">
    <property type="match status" value="1"/>
</dbReference>
<reference evidence="3 6" key="1">
    <citation type="submission" date="2009-10" db="EMBL/GenBank/DDBJ databases">
        <title>Complete sequence of Fibrobacter succinogenes subsp. succinogenes S85.</title>
        <authorList>
            <consortium name="US DOE Joint Genome Institute"/>
            <person name="Lucas S."/>
            <person name="Copeland A."/>
            <person name="Lapidus A."/>
            <person name="Glavina del Rio T."/>
            <person name="Tice H."/>
            <person name="Bruce D."/>
            <person name="Goodwin L."/>
            <person name="Pitluck S."/>
            <person name="Chertkov O."/>
            <person name="Detter J.C."/>
            <person name="Han C."/>
            <person name="Tapia R."/>
            <person name="Larimer F."/>
            <person name="Land M."/>
            <person name="Hauser L."/>
            <person name="Kyrpides N."/>
            <person name="Mikhailova N."/>
            <person name="Weimer P.J."/>
            <person name="Stevenson D.M."/>
            <person name="Boyum J."/>
            <person name="Brumm P.I."/>
            <person name="Mead D."/>
        </authorList>
    </citation>
    <scope>NUCLEOTIDE SEQUENCE [LARGE SCALE GENOMIC DNA]</scope>
    <source>
        <strain evidence="6">ATCC 19169 / S85</strain>
        <strain evidence="3">S85</strain>
    </source>
</reference>
<sequence length="326" mass="35205">MKLGFIAGVAVALSLGLFGCDGNTVAEADVEYDDVAQGGTENPSNGTRTSSNSKVASSSSRASMNVVESSSAKSLSSSSEGPVETLSWISTTYKTARVVAENADKLKCDDVKNTDDLSGYEVAYEFNNPNDLGRDYIGNNNAYIEDNVPPVSAACGNIIFNGENGLLIPLNDTFNSKGFVIEVRFMPTEPGIMGNIFVAEPPGSGVDGWQVRLDGSDVVFHMRDTSIRSSWETPKIGTVSMNEWHVVRVKVFPVKSAVTGKTVYSMNASLDGVTTVVTQLSERINIDVDRYGLGIGYDSMHQSLHADRFFTGKIDYIRYGRIAEKN</sequence>
<dbReference type="KEGG" id="fsu:Fisuc_1965"/>
<feature type="compositionally biased region" description="Low complexity" evidence="1">
    <location>
        <begin position="50"/>
        <end position="62"/>
    </location>
</feature>
<feature type="compositionally biased region" description="Polar residues" evidence="1">
    <location>
        <begin position="39"/>
        <end position="49"/>
    </location>
</feature>
<dbReference type="InterPro" id="IPR001202">
    <property type="entry name" value="WW_dom"/>
</dbReference>
<dbReference type="KEGG" id="fsc:FSU_2487"/>
<accession>C9RIT3</accession>
<dbReference type="EMBL" id="CP001792">
    <property type="protein sequence ID" value="ACX75554.1"/>
    <property type="molecule type" value="Genomic_DNA"/>
</dbReference>
<feature type="domain" description="WW" evidence="2">
    <location>
        <begin position="207"/>
        <end position="236"/>
    </location>
</feature>
<evidence type="ECO:0000313" key="3">
    <source>
        <dbReference type="EMBL" id="ACX75554.1"/>
    </source>
</evidence>
<dbReference type="EMBL" id="CP002158">
    <property type="protein sequence ID" value="ADL26224.1"/>
    <property type="molecule type" value="Genomic_DNA"/>
</dbReference>
<dbReference type="AlphaFoldDB" id="C9RIT3"/>
<dbReference type="OrthoDB" id="9764119at2"/>
<dbReference type="RefSeq" id="WP_014546623.1">
    <property type="nucleotide sequence ID" value="NC_013410.1"/>
</dbReference>
<keyword evidence="4" id="KW-0449">Lipoprotein</keyword>
<evidence type="ECO:0000256" key="1">
    <source>
        <dbReference type="SAM" id="MobiDB-lite"/>
    </source>
</evidence>
<name>C9RIT3_FIBSS</name>
<evidence type="ECO:0000313" key="5">
    <source>
        <dbReference type="Proteomes" id="UP000000517"/>
    </source>
</evidence>
<dbReference type="InterPro" id="IPR013320">
    <property type="entry name" value="ConA-like_dom_sf"/>
</dbReference>
<evidence type="ECO:0000313" key="4">
    <source>
        <dbReference type="EMBL" id="ADL26224.1"/>
    </source>
</evidence>
<dbReference type="STRING" id="59374.FSU_2487"/>
<proteinExistence type="predicted"/>
<keyword evidence="6" id="KW-1185">Reference proteome</keyword>
<reference evidence="5" key="2">
    <citation type="submission" date="2010-08" db="EMBL/GenBank/DDBJ databases">
        <title>Complete sequence of Fibrobacter succinogenes subsp. succinogenes S85.</title>
        <authorList>
            <person name="Durkin A.S."/>
            <person name="Nelson K.E."/>
            <person name="Morrison M."/>
            <person name="Forsberg C.W."/>
            <person name="Wilson D.B."/>
            <person name="Russell J.B."/>
            <person name="Cann I.K.O."/>
            <person name="Mackie R.I."/>
            <person name="White B.A."/>
        </authorList>
    </citation>
    <scope>NUCLEOTIDE SEQUENCE [LARGE SCALE GENOMIC DNA]</scope>
    <source>
        <strain evidence="5">ATCC 19169 / S85</strain>
    </source>
</reference>